<feature type="domain" description="R13L1/DRL21-like LRR repeat region" evidence="1">
    <location>
        <begin position="561"/>
        <end position="677"/>
    </location>
</feature>
<dbReference type="EMBL" id="NMUH01005758">
    <property type="protein sequence ID" value="MQM13630.1"/>
    <property type="molecule type" value="Genomic_DNA"/>
</dbReference>
<dbReference type="Gene3D" id="3.80.10.10">
    <property type="entry name" value="Ribonuclease Inhibitor"/>
    <property type="match status" value="3"/>
</dbReference>
<dbReference type="SUPFAM" id="SSF52047">
    <property type="entry name" value="RNI-like"/>
    <property type="match status" value="1"/>
</dbReference>
<protein>
    <recommendedName>
        <fullName evidence="1">R13L1/DRL21-like LRR repeat region domain-containing protein</fullName>
    </recommendedName>
</protein>
<keyword evidence="3" id="KW-1185">Reference proteome</keyword>
<dbReference type="PANTHER" id="PTHR47186:SF24">
    <property type="entry name" value="DISEASE RESISTANCE RPP13-LIKE PROTEIN 1"/>
    <property type="match status" value="1"/>
</dbReference>
<dbReference type="PANTHER" id="PTHR47186">
    <property type="entry name" value="LEUCINE-RICH REPEAT-CONTAINING PROTEIN 57"/>
    <property type="match status" value="1"/>
</dbReference>
<gene>
    <name evidence="2" type="ORF">Taro_046553</name>
</gene>
<dbReference type="InterPro" id="IPR032675">
    <property type="entry name" value="LRR_dom_sf"/>
</dbReference>
<dbReference type="InterPro" id="IPR056789">
    <property type="entry name" value="LRR_R13L1-DRL21"/>
</dbReference>
<reference evidence="2" key="1">
    <citation type="submission" date="2017-07" db="EMBL/GenBank/DDBJ databases">
        <title>Taro Niue Genome Assembly and Annotation.</title>
        <authorList>
            <person name="Atibalentja N."/>
            <person name="Keating K."/>
            <person name="Fields C.J."/>
        </authorList>
    </citation>
    <scope>NUCLEOTIDE SEQUENCE</scope>
    <source>
        <strain evidence="2">Niue_2</strain>
        <tissue evidence="2">Leaf</tissue>
    </source>
</reference>
<evidence type="ECO:0000313" key="2">
    <source>
        <dbReference type="EMBL" id="MQM13630.1"/>
    </source>
</evidence>
<evidence type="ECO:0000313" key="3">
    <source>
        <dbReference type="Proteomes" id="UP000652761"/>
    </source>
</evidence>
<evidence type="ECO:0000259" key="1">
    <source>
        <dbReference type="Pfam" id="PF25019"/>
    </source>
</evidence>
<dbReference type="Pfam" id="PF25019">
    <property type="entry name" value="LRR_R13L1-DRL21"/>
    <property type="match status" value="2"/>
</dbReference>
<dbReference type="Proteomes" id="UP000652761">
    <property type="component" value="Unassembled WGS sequence"/>
</dbReference>
<sequence length="826" mass="94083">MEDILSSFMKIKKPEEALKLDCREKQTHAESVSARRATFPAMEEPHILGRDEDLHHLQTLDLEGVSELPYSMSNLLNLRHLILHSKNSIDYPEGIGKLIDLQTVPGFYVSSEHNRAKLGELKDMNNIRGEFAINGLHKLADVNEAKKACLDKKRSISSLHLGWDPNADWSPIDDEVLESLKPTPKLESLQISDFKGPSYPSWLADWSFSRLDTITLVGCGKWISLPPLGQLPSLRSLYVSGACAVEYIGSEFFSGGFPQLEKLTLGKMDNWKSWCGAQEGECPKLKKLSIEGSPNLESLSLINLGALEDISISWCARLNYKSGNFLELLNLQHVHTIKISKNFKVWCIQHAPPLDDKTHLYLEDAGQLEAEHVLGVFSHISRLTVKRCRDFTYLPLGNQSALESVEISDCPNLRITSVSRRLWQLPSLQIIDVHWIHGAERIKVARESYAEFTNVDQLVASFFLKGLSHMIRRLIIIGCANLTSLPWTYLTSLEYLRIHECPWFRLSGAEQLPPTLQVLCIWGNSCVREQCSRHQHFQRLKQVQQRPYKQGADQNLYLVFRNVHDACEAADFCSKTCMQIHTLEIEWDCCTNDRFKVVDSVAEEVLGKLYHPLGAFWDMIGNLDKLVIQGYNGSRFASSFWDHRLHGLSSVTLQQCSNCEILPPLSQLRSLKELFVEGASSLETFAQDYDISEQGWQETQTRIAFPRLQNLEFHNMPVWKEWLGTKEGDFPLLRKLILKHCPKLRELPNLPPRLKELELEACDELTSLSIFDSPDHATRLICLKPLTRPSLPATEGTTPIFLRLRPDEQDGRQGLQVYGEFKAHRD</sequence>
<accession>A0A843X7H5</accession>
<comment type="caution">
    <text evidence="2">The sequence shown here is derived from an EMBL/GenBank/DDBJ whole genome shotgun (WGS) entry which is preliminary data.</text>
</comment>
<organism evidence="2 3">
    <name type="scientific">Colocasia esculenta</name>
    <name type="common">Wild taro</name>
    <name type="synonym">Arum esculentum</name>
    <dbReference type="NCBI Taxonomy" id="4460"/>
    <lineage>
        <taxon>Eukaryota</taxon>
        <taxon>Viridiplantae</taxon>
        <taxon>Streptophyta</taxon>
        <taxon>Embryophyta</taxon>
        <taxon>Tracheophyta</taxon>
        <taxon>Spermatophyta</taxon>
        <taxon>Magnoliopsida</taxon>
        <taxon>Liliopsida</taxon>
        <taxon>Araceae</taxon>
        <taxon>Aroideae</taxon>
        <taxon>Colocasieae</taxon>
        <taxon>Colocasia</taxon>
    </lineage>
</organism>
<dbReference type="AlphaFoldDB" id="A0A843X7H5"/>
<proteinExistence type="predicted"/>
<feature type="domain" description="R13L1/DRL21-like LRR repeat region" evidence="1">
    <location>
        <begin position="118"/>
        <end position="240"/>
    </location>
</feature>
<dbReference type="OrthoDB" id="771937at2759"/>
<dbReference type="SUPFAM" id="SSF52058">
    <property type="entry name" value="L domain-like"/>
    <property type="match status" value="2"/>
</dbReference>
<name>A0A843X7H5_COLES</name>